<comment type="caution">
    <text evidence="3">The sequence shown here is derived from an EMBL/GenBank/DDBJ whole genome shotgun (WGS) entry which is preliminary data.</text>
</comment>
<dbReference type="Pfam" id="PF13581">
    <property type="entry name" value="HATPase_c_2"/>
    <property type="match status" value="1"/>
</dbReference>
<dbReference type="InterPro" id="IPR036890">
    <property type="entry name" value="HATPase_C_sf"/>
</dbReference>
<evidence type="ECO:0000313" key="4">
    <source>
        <dbReference type="Proteomes" id="UP001250214"/>
    </source>
</evidence>
<dbReference type="PANTHER" id="PTHR35526">
    <property type="entry name" value="ANTI-SIGMA-F FACTOR RSBW-RELATED"/>
    <property type="match status" value="1"/>
</dbReference>
<accession>A0ABU2H9L4</accession>
<keyword evidence="3" id="KW-0067">ATP-binding</keyword>
<dbReference type="Proteomes" id="UP001250214">
    <property type="component" value="Unassembled WGS sequence"/>
</dbReference>
<organism evidence="3 4">
    <name type="scientific">Lipingzhangella rawalii</name>
    <dbReference type="NCBI Taxonomy" id="2055835"/>
    <lineage>
        <taxon>Bacteria</taxon>
        <taxon>Bacillati</taxon>
        <taxon>Actinomycetota</taxon>
        <taxon>Actinomycetes</taxon>
        <taxon>Streptosporangiales</taxon>
        <taxon>Nocardiopsidaceae</taxon>
        <taxon>Lipingzhangella</taxon>
    </lineage>
</organism>
<evidence type="ECO:0000313" key="3">
    <source>
        <dbReference type="EMBL" id="MDS1271971.1"/>
    </source>
</evidence>
<dbReference type="SUPFAM" id="SSF55874">
    <property type="entry name" value="ATPase domain of HSP90 chaperone/DNA topoisomerase II/histidine kinase"/>
    <property type="match status" value="1"/>
</dbReference>
<dbReference type="Gene3D" id="3.30.565.10">
    <property type="entry name" value="Histidine kinase-like ATPase, C-terminal domain"/>
    <property type="match status" value="1"/>
</dbReference>
<protein>
    <submittedName>
        <fullName evidence="3">ATP-binding protein</fullName>
    </submittedName>
</protein>
<dbReference type="CDD" id="cd16936">
    <property type="entry name" value="HATPase_RsbW-like"/>
    <property type="match status" value="1"/>
</dbReference>
<feature type="domain" description="Histidine kinase/HSP90-like ATPase" evidence="2">
    <location>
        <begin position="11"/>
        <end position="122"/>
    </location>
</feature>
<dbReference type="InterPro" id="IPR050267">
    <property type="entry name" value="Anti-sigma-factor_SerPK"/>
</dbReference>
<keyword evidence="3" id="KW-0547">Nucleotide-binding</keyword>
<dbReference type="GO" id="GO:0005524">
    <property type="term" value="F:ATP binding"/>
    <property type="evidence" value="ECO:0007669"/>
    <property type="project" value="UniProtKB-KW"/>
</dbReference>
<keyword evidence="1" id="KW-0418">Kinase</keyword>
<evidence type="ECO:0000256" key="1">
    <source>
        <dbReference type="ARBA" id="ARBA00022527"/>
    </source>
</evidence>
<name>A0ABU2H9L4_9ACTN</name>
<evidence type="ECO:0000259" key="2">
    <source>
        <dbReference type="Pfam" id="PF13581"/>
    </source>
</evidence>
<gene>
    <name evidence="3" type="ORF">RIF23_16895</name>
</gene>
<dbReference type="PANTHER" id="PTHR35526:SF3">
    <property type="entry name" value="ANTI-SIGMA-F FACTOR RSBW"/>
    <property type="match status" value="1"/>
</dbReference>
<sequence>MHQRRFPGLASQIKHARTFVARCVGDIPELTTAVLLTSEVATNAVTHTNSGHSGGKFEVTVRVGRRWLRVEVRDLGSGQTPQAMHRKPHDVHEHGRGLDLVAALATRWEAELRADGLGHIVWFELTWDADATDDAA</sequence>
<dbReference type="EMBL" id="JAVLVT010000009">
    <property type="protein sequence ID" value="MDS1271971.1"/>
    <property type="molecule type" value="Genomic_DNA"/>
</dbReference>
<keyword evidence="1" id="KW-0723">Serine/threonine-protein kinase</keyword>
<dbReference type="InterPro" id="IPR003594">
    <property type="entry name" value="HATPase_dom"/>
</dbReference>
<proteinExistence type="predicted"/>
<reference evidence="4" key="1">
    <citation type="submission" date="2023-07" db="EMBL/GenBank/DDBJ databases">
        <title>Novel species in the genus Lipingzhangella isolated from Sambhar Salt Lake.</title>
        <authorList>
            <person name="Jiya N."/>
            <person name="Kajale S."/>
            <person name="Sharma A."/>
        </authorList>
    </citation>
    <scope>NUCLEOTIDE SEQUENCE [LARGE SCALE GENOMIC DNA]</scope>
    <source>
        <strain evidence="4">LS1_29</strain>
    </source>
</reference>
<keyword evidence="1" id="KW-0808">Transferase</keyword>
<keyword evidence="4" id="KW-1185">Reference proteome</keyword>